<accession>A0ACB5RN44</accession>
<reference evidence="1" key="1">
    <citation type="submission" date="2024-09" db="EMBL/GenBank/DDBJ databases">
        <title>Draft Genome Sequences of Neofusicoccum parvum.</title>
        <authorList>
            <person name="Ashida A."/>
            <person name="Camagna M."/>
            <person name="Tanaka A."/>
            <person name="Takemoto D."/>
        </authorList>
    </citation>
    <scope>NUCLEOTIDE SEQUENCE</scope>
    <source>
        <strain evidence="1">PPO83</strain>
    </source>
</reference>
<protein>
    <submittedName>
        <fullName evidence="1">Uncharacterized protein</fullName>
    </submittedName>
</protein>
<keyword evidence="2" id="KW-1185">Reference proteome</keyword>
<gene>
    <name evidence="1" type="primary">g12210</name>
    <name evidence="1" type="ORF">NpPPO83_00012210</name>
</gene>
<comment type="caution">
    <text evidence="1">The sequence shown here is derived from an EMBL/GenBank/DDBJ whole genome shotgun (WGS) entry which is preliminary data.</text>
</comment>
<evidence type="ECO:0000313" key="1">
    <source>
        <dbReference type="EMBL" id="GME21919.1"/>
    </source>
</evidence>
<dbReference type="EMBL" id="BSXG01000001">
    <property type="protein sequence ID" value="GME21919.1"/>
    <property type="molecule type" value="Genomic_DNA"/>
</dbReference>
<sequence length="81" mass="9417">MNFVAVVCWTIAISGTKVSILIQYLRLFRLRKMTRFWYFQSGFEVLTCFIMVSLLVPPFWNLQLPKSKRVGLIILLSLSSS</sequence>
<dbReference type="Proteomes" id="UP001165186">
    <property type="component" value="Unassembled WGS sequence"/>
</dbReference>
<organism evidence="1 2">
    <name type="scientific">Neofusicoccum parvum</name>
    <dbReference type="NCBI Taxonomy" id="310453"/>
    <lineage>
        <taxon>Eukaryota</taxon>
        <taxon>Fungi</taxon>
        <taxon>Dikarya</taxon>
        <taxon>Ascomycota</taxon>
        <taxon>Pezizomycotina</taxon>
        <taxon>Dothideomycetes</taxon>
        <taxon>Dothideomycetes incertae sedis</taxon>
        <taxon>Botryosphaeriales</taxon>
        <taxon>Botryosphaeriaceae</taxon>
        <taxon>Neofusicoccum</taxon>
    </lineage>
</organism>
<evidence type="ECO:0000313" key="2">
    <source>
        <dbReference type="Proteomes" id="UP001165186"/>
    </source>
</evidence>
<proteinExistence type="predicted"/>
<name>A0ACB5RN44_9PEZI</name>